<keyword evidence="8" id="KW-1185">Reference proteome</keyword>
<dbReference type="PROSITE" id="PS50119">
    <property type="entry name" value="ZF_BBOX"/>
    <property type="match status" value="1"/>
</dbReference>
<feature type="compositionally biased region" description="Low complexity" evidence="5">
    <location>
        <begin position="156"/>
        <end position="167"/>
    </location>
</feature>
<proteinExistence type="predicted"/>
<keyword evidence="2 4" id="KW-0863">Zinc-finger</keyword>
<evidence type="ECO:0000313" key="7">
    <source>
        <dbReference type="EMBL" id="KVI02212.1"/>
    </source>
</evidence>
<dbReference type="AlphaFoldDB" id="A0A103Y479"/>
<dbReference type="EMBL" id="LEKV01002660">
    <property type="protein sequence ID" value="KVI02212.1"/>
    <property type="molecule type" value="Genomic_DNA"/>
</dbReference>
<feature type="region of interest" description="Disordered" evidence="5">
    <location>
        <begin position="151"/>
        <end position="178"/>
    </location>
</feature>
<evidence type="ECO:0000259" key="6">
    <source>
        <dbReference type="PROSITE" id="PS50119"/>
    </source>
</evidence>
<accession>A0A103Y479</accession>
<feature type="compositionally biased region" description="Basic and acidic residues" evidence="5">
    <location>
        <begin position="168"/>
        <end position="178"/>
    </location>
</feature>
<feature type="domain" description="B box-type" evidence="6">
    <location>
        <begin position="1"/>
        <end position="45"/>
    </location>
</feature>
<keyword evidence="3" id="KW-0862">Zinc</keyword>
<reference evidence="7 8" key="1">
    <citation type="journal article" date="2016" name="Sci. Rep.">
        <title>The genome sequence of the outbreeding globe artichoke constructed de novo incorporating a phase-aware low-pass sequencing strategy of F1 progeny.</title>
        <authorList>
            <person name="Scaglione D."/>
            <person name="Reyes-Chin-Wo S."/>
            <person name="Acquadro A."/>
            <person name="Froenicke L."/>
            <person name="Portis E."/>
            <person name="Beitel C."/>
            <person name="Tirone M."/>
            <person name="Mauro R."/>
            <person name="Lo Monaco A."/>
            <person name="Mauromicale G."/>
            <person name="Faccioli P."/>
            <person name="Cattivelli L."/>
            <person name="Rieseberg L."/>
            <person name="Michelmore R."/>
            <person name="Lanteri S."/>
        </authorList>
    </citation>
    <scope>NUCLEOTIDE SEQUENCE [LARGE SCALE GENOMIC DNA]</scope>
    <source>
        <strain evidence="7">2C</strain>
    </source>
</reference>
<evidence type="ECO:0000256" key="1">
    <source>
        <dbReference type="ARBA" id="ARBA00022723"/>
    </source>
</evidence>
<evidence type="ECO:0000256" key="2">
    <source>
        <dbReference type="ARBA" id="ARBA00022771"/>
    </source>
</evidence>
<evidence type="ECO:0000256" key="3">
    <source>
        <dbReference type="ARBA" id="ARBA00022833"/>
    </source>
</evidence>
<dbReference type="Gramene" id="KVI02212">
    <property type="protein sequence ID" value="KVI02212"/>
    <property type="gene ID" value="Ccrd_019462"/>
</dbReference>
<comment type="caution">
    <text evidence="7">The sequence shown here is derived from an EMBL/GenBank/DDBJ whole genome shotgun (WGS) entry which is preliminary data.</text>
</comment>
<name>A0A103Y479_CYNCS</name>
<dbReference type="CDD" id="cd19821">
    <property type="entry name" value="Bbox1_BBX-like"/>
    <property type="match status" value="1"/>
</dbReference>
<feature type="compositionally biased region" description="Acidic residues" evidence="5">
    <location>
        <begin position="111"/>
        <end position="139"/>
    </location>
</feature>
<dbReference type="SMART" id="SM00336">
    <property type="entry name" value="BBOX"/>
    <property type="match status" value="1"/>
</dbReference>
<dbReference type="InterPro" id="IPR049808">
    <property type="entry name" value="CONSTANS-like_Bbox1"/>
</dbReference>
<dbReference type="Proteomes" id="UP000243975">
    <property type="component" value="Unassembled WGS sequence"/>
</dbReference>
<dbReference type="STRING" id="59895.A0A103Y479"/>
<keyword evidence="1" id="KW-0479">Metal-binding</keyword>
<sequence length="308" mass="34705">MKRCELCTNVARMYCQSDNASLCYDCDQNVHSANFLVAKHSRTLLCHKCQSPTPWNASGLNLGRTASVCVNCLDEDSSQRRVLMEGGTSHRGNDGLEDNCVVHDDLREEGYGETDDDDTEHSDESEGEDVDEDEDEDAENQVVPWSIVASAPITASSSSEEFSSSRLSSDDTRSGTKRERLDAYIDSEVRISYFSQKRTIQYVHRKDPTVKLERRSMTPFHSDPLDQFRSDRVGDHGEMLQKRTGNSFDHSPFVGNDELMIDGHRYGCDQITLFSVQVGLMDCSSISSMFCSFRLKKRPLGMDGMVFR</sequence>
<evidence type="ECO:0000256" key="5">
    <source>
        <dbReference type="SAM" id="MobiDB-lite"/>
    </source>
</evidence>
<protein>
    <submittedName>
        <fullName evidence="7">Zinc finger, B-box</fullName>
    </submittedName>
</protein>
<dbReference type="Pfam" id="PF00643">
    <property type="entry name" value="zf-B_box"/>
    <property type="match status" value="1"/>
</dbReference>
<dbReference type="GO" id="GO:0008270">
    <property type="term" value="F:zinc ion binding"/>
    <property type="evidence" value="ECO:0007669"/>
    <property type="project" value="UniProtKB-KW"/>
</dbReference>
<evidence type="ECO:0000256" key="4">
    <source>
        <dbReference type="PROSITE-ProRule" id="PRU00024"/>
    </source>
</evidence>
<evidence type="ECO:0000313" key="8">
    <source>
        <dbReference type="Proteomes" id="UP000243975"/>
    </source>
</evidence>
<dbReference type="InterPro" id="IPR000315">
    <property type="entry name" value="Znf_B-box"/>
</dbReference>
<feature type="region of interest" description="Disordered" evidence="5">
    <location>
        <begin position="109"/>
        <end position="139"/>
    </location>
</feature>
<gene>
    <name evidence="7" type="ORF">Ccrd_019462</name>
</gene>
<dbReference type="PANTHER" id="PTHR31717">
    <property type="entry name" value="ZINC FINGER PROTEIN CONSTANS-LIKE 10"/>
    <property type="match status" value="1"/>
</dbReference>
<organism evidence="7 8">
    <name type="scientific">Cynara cardunculus var. scolymus</name>
    <name type="common">Globe artichoke</name>
    <name type="synonym">Cynara scolymus</name>
    <dbReference type="NCBI Taxonomy" id="59895"/>
    <lineage>
        <taxon>Eukaryota</taxon>
        <taxon>Viridiplantae</taxon>
        <taxon>Streptophyta</taxon>
        <taxon>Embryophyta</taxon>
        <taxon>Tracheophyta</taxon>
        <taxon>Spermatophyta</taxon>
        <taxon>Magnoliopsida</taxon>
        <taxon>eudicotyledons</taxon>
        <taxon>Gunneridae</taxon>
        <taxon>Pentapetalae</taxon>
        <taxon>asterids</taxon>
        <taxon>campanulids</taxon>
        <taxon>Asterales</taxon>
        <taxon>Asteraceae</taxon>
        <taxon>Carduoideae</taxon>
        <taxon>Cardueae</taxon>
        <taxon>Carduinae</taxon>
        <taxon>Cynara</taxon>
    </lineage>
</organism>
<dbReference type="PANTHER" id="PTHR31717:SF60">
    <property type="entry name" value="B-BOX TYPE ZINC FINGER FAMILY PROTEIN"/>
    <property type="match status" value="1"/>
</dbReference>